<evidence type="ECO:0000256" key="7">
    <source>
        <dbReference type="ARBA" id="ARBA00023053"/>
    </source>
</evidence>
<keyword evidence="5 12" id="KW-0812">Transmembrane</keyword>
<feature type="domain" description="Cation/H+ exchanger transmembrane" evidence="13">
    <location>
        <begin position="15"/>
        <end position="385"/>
    </location>
</feature>
<keyword evidence="8" id="KW-0406">Ion transport</keyword>
<dbReference type="OrthoDB" id="9793589at2"/>
<feature type="transmembrane region" description="Helical" evidence="12">
    <location>
        <begin position="224"/>
        <end position="239"/>
    </location>
</feature>
<dbReference type="GO" id="GO:0015297">
    <property type="term" value="F:antiporter activity"/>
    <property type="evidence" value="ECO:0007669"/>
    <property type="project" value="UniProtKB-KW"/>
</dbReference>
<evidence type="ECO:0000256" key="5">
    <source>
        <dbReference type="ARBA" id="ARBA00022692"/>
    </source>
</evidence>
<keyword evidence="10" id="KW-0739">Sodium transport</keyword>
<dbReference type="GO" id="GO:0006814">
    <property type="term" value="P:sodium ion transport"/>
    <property type="evidence" value="ECO:0007669"/>
    <property type="project" value="UniProtKB-KW"/>
</dbReference>
<dbReference type="Gene3D" id="1.20.1530.20">
    <property type="match status" value="1"/>
</dbReference>
<evidence type="ECO:0000256" key="10">
    <source>
        <dbReference type="ARBA" id="ARBA00023201"/>
    </source>
</evidence>
<accession>A0A136Q4S3</accession>
<dbReference type="InterPro" id="IPR038770">
    <property type="entry name" value="Na+/solute_symporter_sf"/>
</dbReference>
<evidence type="ECO:0000256" key="11">
    <source>
        <dbReference type="SAM" id="MobiDB-lite"/>
    </source>
</evidence>
<keyword evidence="15" id="KW-1185">Reference proteome</keyword>
<dbReference type="Pfam" id="PF00999">
    <property type="entry name" value="Na_H_Exchanger"/>
    <property type="match status" value="1"/>
</dbReference>
<dbReference type="PANTHER" id="PTHR43562:SF3">
    <property type="entry name" value="SODIUM ION_PROTON EXCHANGER (EUROFUNG)"/>
    <property type="match status" value="1"/>
</dbReference>
<feature type="transmembrane region" description="Helical" evidence="12">
    <location>
        <begin position="157"/>
        <end position="181"/>
    </location>
</feature>
<keyword evidence="6 12" id="KW-1133">Transmembrane helix</keyword>
<evidence type="ECO:0000313" key="14">
    <source>
        <dbReference type="EMBL" id="KXK65673.1"/>
    </source>
</evidence>
<dbReference type="AlphaFoldDB" id="A0A136Q4S3"/>
<protein>
    <submittedName>
        <fullName evidence="14">Putative Na+/H+ antiporter</fullName>
    </submittedName>
</protein>
<dbReference type="RefSeq" id="WP_066520920.1">
    <property type="nucleotide sequence ID" value="NZ_CABMOF010000004.1"/>
</dbReference>
<evidence type="ECO:0000313" key="15">
    <source>
        <dbReference type="Proteomes" id="UP000070366"/>
    </source>
</evidence>
<keyword evidence="7" id="KW-0915">Sodium</keyword>
<dbReference type="PANTHER" id="PTHR43562">
    <property type="entry name" value="NAPA-TYPE SODIUM/HYDROGEN ANTIPORTER"/>
    <property type="match status" value="1"/>
</dbReference>
<comment type="similarity">
    <text evidence="2">Belongs to the monovalent cation:proton antiporter 2 (CPA2) transporter (TC 2.A.37) family.</text>
</comment>
<evidence type="ECO:0000256" key="2">
    <source>
        <dbReference type="ARBA" id="ARBA00005551"/>
    </source>
</evidence>
<feature type="transmembrane region" description="Helical" evidence="12">
    <location>
        <begin position="85"/>
        <end position="107"/>
    </location>
</feature>
<proteinExistence type="inferred from homology"/>
<evidence type="ECO:0000256" key="12">
    <source>
        <dbReference type="SAM" id="Phobius"/>
    </source>
</evidence>
<evidence type="ECO:0000256" key="3">
    <source>
        <dbReference type="ARBA" id="ARBA00022448"/>
    </source>
</evidence>
<evidence type="ECO:0000256" key="8">
    <source>
        <dbReference type="ARBA" id="ARBA00023065"/>
    </source>
</evidence>
<dbReference type="STRING" id="626937.HMPREF3293_01395"/>
<feature type="transmembrane region" description="Helical" evidence="12">
    <location>
        <begin position="187"/>
        <end position="212"/>
    </location>
</feature>
<keyword evidence="3" id="KW-0813">Transport</keyword>
<dbReference type="GO" id="GO:1902600">
    <property type="term" value="P:proton transmembrane transport"/>
    <property type="evidence" value="ECO:0007669"/>
    <property type="project" value="InterPro"/>
</dbReference>
<feature type="region of interest" description="Disordered" evidence="11">
    <location>
        <begin position="392"/>
        <end position="417"/>
    </location>
</feature>
<comment type="subcellular location">
    <subcellularLocation>
        <location evidence="1">Membrane</location>
        <topology evidence="1">Multi-pass membrane protein</topology>
    </subcellularLocation>
</comment>
<reference evidence="14 15" key="1">
    <citation type="submission" date="2016-02" db="EMBL/GenBank/DDBJ databases">
        <authorList>
            <person name="Wen L."/>
            <person name="He K."/>
            <person name="Yang H."/>
        </authorList>
    </citation>
    <scope>NUCLEOTIDE SEQUENCE [LARGE SCALE GENOMIC DNA]</scope>
    <source>
        <strain evidence="14 15">DSM 22607</strain>
    </source>
</reference>
<comment type="caution">
    <text evidence="14">The sequence shown here is derived from an EMBL/GenBank/DDBJ whole genome shotgun (WGS) entry which is preliminary data.</text>
</comment>
<dbReference type="GO" id="GO:0016020">
    <property type="term" value="C:membrane"/>
    <property type="evidence" value="ECO:0007669"/>
    <property type="project" value="UniProtKB-SubCell"/>
</dbReference>
<feature type="transmembrane region" description="Helical" evidence="12">
    <location>
        <begin position="31"/>
        <end position="49"/>
    </location>
</feature>
<feature type="transmembrane region" description="Helical" evidence="12">
    <location>
        <begin position="301"/>
        <end position="323"/>
    </location>
</feature>
<evidence type="ECO:0000256" key="6">
    <source>
        <dbReference type="ARBA" id="ARBA00022989"/>
    </source>
</evidence>
<dbReference type="KEGG" id="cmiu:B1H56_12165"/>
<evidence type="ECO:0000256" key="9">
    <source>
        <dbReference type="ARBA" id="ARBA00023136"/>
    </source>
</evidence>
<keyword evidence="9 12" id="KW-0472">Membrane</keyword>
<evidence type="ECO:0000256" key="4">
    <source>
        <dbReference type="ARBA" id="ARBA00022449"/>
    </source>
</evidence>
<evidence type="ECO:0000259" key="13">
    <source>
        <dbReference type="Pfam" id="PF00999"/>
    </source>
</evidence>
<evidence type="ECO:0000256" key="1">
    <source>
        <dbReference type="ARBA" id="ARBA00004141"/>
    </source>
</evidence>
<dbReference type="PATRIC" id="fig|626937.4.peg.1377"/>
<gene>
    <name evidence="14" type="ORF">HMPREF3293_01395</name>
</gene>
<dbReference type="InterPro" id="IPR006153">
    <property type="entry name" value="Cation/H_exchanger_TM"/>
</dbReference>
<sequence length="417" mass="44053">MDYKYLLDLALILLSTKLLGLVTRKFKMPQVVGALLAGIILGPACLGIIDNTNFIKALSEIGVIVLMFSAGMESDIHQLKKAGKASFIIAALGVVVPLVVGFAVAGVFNDPSVIQTDLDANRFLQNVFIGVILTATSVSITVETLKEMGKLNSQVGITILGAAVIDDILGIIALTIITSLADPSVAVGIVLLKIVGFFAFAVGVGFVTYILFKKWSDRHIDDHRRFVVMAFVICLLMSFCAEEWFGVADITGAFIAGLILSNTSHAKYMASRFETLSYTLLSPIFFASVGLSVVLTDMSMMIVVFALVLLGVAIITKIVGCGIGARLSGFNNRESLQIGCGMVSRGEVALIVANKGAAVGLMSPLLFGPVVIVVVVTTILSPILLKLSFGKKKKKDGGENGEPALSPPKPAGGTQEQ</sequence>
<dbReference type="Proteomes" id="UP000070366">
    <property type="component" value="Unassembled WGS sequence"/>
</dbReference>
<dbReference type="EMBL" id="LSZW01000057">
    <property type="protein sequence ID" value="KXK65673.1"/>
    <property type="molecule type" value="Genomic_DNA"/>
</dbReference>
<feature type="transmembrane region" description="Helical" evidence="12">
    <location>
        <begin position="127"/>
        <end position="145"/>
    </location>
</feature>
<organism evidence="14 15">
    <name type="scientific">Christensenella minuta</name>
    <dbReference type="NCBI Taxonomy" id="626937"/>
    <lineage>
        <taxon>Bacteria</taxon>
        <taxon>Bacillati</taxon>
        <taxon>Bacillota</taxon>
        <taxon>Clostridia</taxon>
        <taxon>Christensenellales</taxon>
        <taxon>Christensenellaceae</taxon>
        <taxon>Christensenella</taxon>
    </lineage>
</organism>
<feature type="transmembrane region" description="Helical" evidence="12">
    <location>
        <begin position="275"/>
        <end position="295"/>
    </location>
</feature>
<feature type="transmembrane region" description="Helical" evidence="12">
    <location>
        <begin position="365"/>
        <end position="385"/>
    </location>
</feature>
<keyword evidence="4" id="KW-0050">Antiport</keyword>
<name>A0A136Q4S3_9FIRM</name>